<feature type="domain" description="Ribosomal RNA adenine methylase transferase N-terminal" evidence="9">
    <location>
        <begin position="31"/>
        <end position="205"/>
    </location>
</feature>
<dbReference type="Proteomes" id="UP000287853">
    <property type="component" value="Unassembled WGS sequence"/>
</dbReference>
<dbReference type="SMART" id="SM00650">
    <property type="entry name" value="rADc"/>
    <property type="match status" value="1"/>
</dbReference>
<dbReference type="EC" id="2.1.1.182" evidence="7"/>
<comment type="subcellular location">
    <subcellularLocation>
        <location evidence="7">Cytoplasm</location>
    </subcellularLocation>
</comment>
<dbReference type="InterPro" id="IPR020596">
    <property type="entry name" value="rRNA_Ade_Mease_Trfase_CS"/>
</dbReference>
<dbReference type="FunFam" id="3.40.50.150:FF:000023">
    <property type="entry name" value="Ribosomal RNA small subunit methyltransferase A"/>
    <property type="match status" value="1"/>
</dbReference>
<gene>
    <name evidence="7" type="primary">rsmA</name>
    <name evidence="7" type="synonym">ksgA</name>
    <name evidence="10" type="ORF">H206_01547</name>
</gene>
<keyword evidence="2 7" id="KW-0698">rRNA processing</keyword>
<dbReference type="InterPro" id="IPR011530">
    <property type="entry name" value="rRNA_adenine_dimethylase"/>
</dbReference>
<comment type="caution">
    <text evidence="10">The sequence shown here is derived from an EMBL/GenBank/DDBJ whole genome shotgun (WGS) entry which is preliminary data.</text>
</comment>
<evidence type="ECO:0000313" key="10">
    <source>
        <dbReference type="EMBL" id="RWX46391.1"/>
    </source>
</evidence>
<evidence type="ECO:0000256" key="3">
    <source>
        <dbReference type="ARBA" id="ARBA00022603"/>
    </source>
</evidence>
<evidence type="ECO:0000313" key="11">
    <source>
        <dbReference type="Proteomes" id="UP000287853"/>
    </source>
</evidence>
<reference evidence="10 11" key="1">
    <citation type="submission" date="2017-01" db="EMBL/GenBank/DDBJ databases">
        <title>The cable genome- insights into the physiology and evolution of filamentous bacteria capable of sulfide oxidation via long distance electron transfer.</title>
        <authorList>
            <person name="Schreiber L."/>
            <person name="Bjerg J.T."/>
            <person name="Boggild A."/>
            <person name="Van De Vossenberg J."/>
            <person name="Meysman F."/>
            <person name="Nielsen L.P."/>
            <person name="Schramm A."/>
            <person name="Kjeldsen K.U."/>
        </authorList>
    </citation>
    <scope>NUCLEOTIDE SEQUENCE [LARGE SCALE GENOMIC DNA]</scope>
    <source>
        <strain evidence="10">MCF</strain>
    </source>
</reference>
<keyword evidence="5 7" id="KW-0949">S-adenosyl-L-methionine</keyword>
<keyword evidence="6 7" id="KW-0694">RNA-binding</keyword>
<feature type="binding site" evidence="7 8">
    <location>
        <position position="26"/>
    </location>
    <ligand>
        <name>S-adenosyl-L-methionine</name>
        <dbReference type="ChEBI" id="CHEBI:59789"/>
    </ligand>
</feature>
<dbReference type="AlphaFoldDB" id="A0A3S3U8Y6"/>
<evidence type="ECO:0000259" key="9">
    <source>
        <dbReference type="SMART" id="SM00650"/>
    </source>
</evidence>
<evidence type="ECO:0000256" key="8">
    <source>
        <dbReference type="PROSITE-ProRule" id="PRU01026"/>
    </source>
</evidence>
<keyword evidence="11" id="KW-1185">Reference proteome</keyword>
<dbReference type="PANTHER" id="PTHR11727:SF7">
    <property type="entry name" value="DIMETHYLADENOSINE TRANSFERASE-RELATED"/>
    <property type="match status" value="1"/>
</dbReference>
<evidence type="ECO:0000256" key="7">
    <source>
        <dbReference type="HAMAP-Rule" id="MF_00607"/>
    </source>
</evidence>
<dbReference type="NCBIfam" id="TIGR00755">
    <property type="entry name" value="ksgA"/>
    <property type="match status" value="1"/>
</dbReference>
<dbReference type="Gene3D" id="3.40.50.150">
    <property type="entry name" value="Vaccinia Virus protein VP39"/>
    <property type="match status" value="1"/>
</dbReference>
<dbReference type="Gene3D" id="1.10.8.100">
    <property type="entry name" value="Ribosomal RNA adenine dimethylase-like, domain 2"/>
    <property type="match status" value="1"/>
</dbReference>
<dbReference type="Pfam" id="PF00398">
    <property type="entry name" value="RrnaAD"/>
    <property type="match status" value="1"/>
</dbReference>
<keyword evidence="1 7" id="KW-0963">Cytoplasm</keyword>
<keyword evidence="3 7" id="KW-0489">Methyltransferase</keyword>
<name>A0A3S3U8Y6_9BACT</name>
<dbReference type="HAMAP" id="MF_00607">
    <property type="entry name" value="16SrRNA_methyltr_A"/>
    <property type="match status" value="1"/>
</dbReference>
<evidence type="ECO:0000256" key="4">
    <source>
        <dbReference type="ARBA" id="ARBA00022679"/>
    </source>
</evidence>
<feature type="binding site" evidence="7 8">
    <location>
        <position position="72"/>
    </location>
    <ligand>
        <name>S-adenosyl-L-methionine</name>
        <dbReference type="ChEBI" id="CHEBI:59789"/>
    </ligand>
</feature>
<dbReference type="GO" id="GO:0052908">
    <property type="term" value="F:16S rRNA (adenine(1518)-N(6)/adenine(1519)-N(6))-dimethyltransferase activity"/>
    <property type="evidence" value="ECO:0007669"/>
    <property type="project" value="UniProtKB-EC"/>
</dbReference>
<evidence type="ECO:0000256" key="1">
    <source>
        <dbReference type="ARBA" id="ARBA00022490"/>
    </source>
</evidence>
<accession>A0A3S3U8Y6</accession>
<dbReference type="PROSITE" id="PS01131">
    <property type="entry name" value="RRNA_A_DIMETH"/>
    <property type="match status" value="1"/>
</dbReference>
<dbReference type="SUPFAM" id="SSF53335">
    <property type="entry name" value="S-adenosyl-L-methionine-dependent methyltransferases"/>
    <property type="match status" value="1"/>
</dbReference>
<dbReference type="InterPro" id="IPR029063">
    <property type="entry name" value="SAM-dependent_MTases_sf"/>
</dbReference>
<feature type="binding site" evidence="7 8">
    <location>
        <position position="24"/>
    </location>
    <ligand>
        <name>S-adenosyl-L-methionine</name>
        <dbReference type="ChEBI" id="CHEBI:59789"/>
    </ligand>
</feature>
<sequence>MVYQKSRILLKKQGLAASKKLGQNFLVHQHTAERIVDFAELNKKDTILEVGVGLGALTGPLAEAAGQVIGLEADSGIIRLHEEQETLPDNVQLMHQDVLKADFNELVRLSGGKRLKIIANLPYSISSPFLFKLIEHNELIDFVVVMLQKEVALRLLAQPGTKAYGVPTVMLATSATVEMLMHVGPEEFHPRPKVDSAVIRLSFHPLPERAAALGVFDRKLLKTIINNTFGQRRKTLLNGLTATGLLSKDALRECVTEAELLPTVRAEQLTLEEFVRLAQVIKTRLV</sequence>
<feature type="binding site" evidence="7 8">
    <location>
        <position position="97"/>
    </location>
    <ligand>
        <name>S-adenosyl-L-methionine</name>
        <dbReference type="ChEBI" id="CHEBI:59789"/>
    </ligand>
</feature>
<evidence type="ECO:0000256" key="2">
    <source>
        <dbReference type="ARBA" id="ARBA00022552"/>
    </source>
</evidence>
<dbReference type="EMBL" id="MTKO01000065">
    <property type="protein sequence ID" value="RWX46391.1"/>
    <property type="molecule type" value="Genomic_DNA"/>
</dbReference>
<comment type="catalytic activity">
    <reaction evidence="7">
        <text>adenosine(1518)/adenosine(1519) in 16S rRNA + 4 S-adenosyl-L-methionine = N(6)-dimethyladenosine(1518)/N(6)-dimethyladenosine(1519) in 16S rRNA + 4 S-adenosyl-L-homocysteine + 4 H(+)</text>
        <dbReference type="Rhea" id="RHEA:19609"/>
        <dbReference type="Rhea" id="RHEA-COMP:10232"/>
        <dbReference type="Rhea" id="RHEA-COMP:10233"/>
        <dbReference type="ChEBI" id="CHEBI:15378"/>
        <dbReference type="ChEBI" id="CHEBI:57856"/>
        <dbReference type="ChEBI" id="CHEBI:59789"/>
        <dbReference type="ChEBI" id="CHEBI:74411"/>
        <dbReference type="ChEBI" id="CHEBI:74493"/>
        <dbReference type="EC" id="2.1.1.182"/>
    </reaction>
</comment>
<keyword evidence="4 7" id="KW-0808">Transferase</keyword>
<proteinExistence type="inferred from homology"/>
<comment type="function">
    <text evidence="7">Specifically dimethylates two adjacent adenosines (A1518 and A1519) in the loop of a conserved hairpin near the 3'-end of 16S rRNA in the 30S particle. May play a critical role in biogenesis of 30S subunits.</text>
</comment>
<feature type="binding site" evidence="7 8">
    <location>
        <position position="120"/>
    </location>
    <ligand>
        <name>S-adenosyl-L-methionine</name>
        <dbReference type="ChEBI" id="CHEBI:59789"/>
    </ligand>
</feature>
<comment type="similarity">
    <text evidence="7">Belongs to the class I-like SAM-binding methyltransferase superfamily. rRNA adenine N(6)-methyltransferase family. RsmA subfamily.</text>
</comment>
<dbReference type="InterPro" id="IPR023165">
    <property type="entry name" value="rRNA_Ade_diMease-like_C"/>
</dbReference>
<protein>
    <recommendedName>
        <fullName evidence="7">Ribosomal RNA small subunit methyltransferase A</fullName>
        <ecNumber evidence="7">2.1.1.182</ecNumber>
    </recommendedName>
    <alternativeName>
        <fullName evidence="7">16S rRNA (adenine(1518)-N(6)/adenine(1519)-N(6))-dimethyltransferase</fullName>
    </alternativeName>
    <alternativeName>
        <fullName evidence="7">16S rRNA dimethyladenosine transferase</fullName>
    </alternativeName>
    <alternativeName>
        <fullName evidence="7">16S rRNA dimethylase</fullName>
    </alternativeName>
    <alternativeName>
        <fullName evidence="7">S-adenosylmethionine-6-N', N'-adenosyl(rRNA) dimethyltransferase</fullName>
    </alternativeName>
</protein>
<dbReference type="PROSITE" id="PS51689">
    <property type="entry name" value="SAM_RNA_A_N6_MT"/>
    <property type="match status" value="1"/>
</dbReference>
<dbReference type="PANTHER" id="PTHR11727">
    <property type="entry name" value="DIMETHYLADENOSINE TRANSFERASE"/>
    <property type="match status" value="1"/>
</dbReference>
<dbReference type="InterPro" id="IPR020598">
    <property type="entry name" value="rRNA_Ade_methylase_Trfase_N"/>
</dbReference>
<organism evidence="10 11">
    <name type="scientific">Candidatus Electrothrix aarhusensis</name>
    <dbReference type="NCBI Taxonomy" id="1859131"/>
    <lineage>
        <taxon>Bacteria</taxon>
        <taxon>Pseudomonadati</taxon>
        <taxon>Thermodesulfobacteriota</taxon>
        <taxon>Desulfobulbia</taxon>
        <taxon>Desulfobulbales</taxon>
        <taxon>Desulfobulbaceae</taxon>
        <taxon>Candidatus Electrothrix</taxon>
    </lineage>
</organism>
<dbReference type="GO" id="GO:0003723">
    <property type="term" value="F:RNA binding"/>
    <property type="evidence" value="ECO:0007669"/>
    <property type="project" value="UniProtKB-UniRule"/>
</dbReference>
<dbReference type="InterPro" id="IPR001737">
    <property type="entry name" value="KsgA/Erm"/>
</dbReference>
<dbReference type="CDD" id="cd02440">
    <property type="entry name" value="AdoMet_MTases"/>
    <property type="match status" value="1"/>
</dbReference>
<evidence type="ECO:0000256" key="5">
    <source>
        <dbReference type="ARBA" id="ARBA00022691"/>
    </source>
</evidence>
<evidence type="ECO:0000256" key="6">
    <source>
        <dbReference type="ARBA" id="ARBA00022884"/>
    </source>
</evidence>
<dbReference type="GO" id="GO:0005829">
    <property type="term" value="C:cytosol"/>
    <property type="evidence" value="ECO:0007669"/>
    <property type="project" value="TreeGrafter"/>
</dbReference>
<feature type="binding site" evidence="7 8">
    <location>
        <position position="51"/>
    </location>
    <ligand>
        <name>S-adenosyl-L-methionine</name>
        <dbReference type="ChEBI" id="CHEBI:59789"/>
    </ligand>
</feature>